<evidence type="ECO:0000313" key="2">
    <source>
        <dbReference type="Proteomes" id="UP000824120"/>
    </source>
</evidence>
<accession>A0A9J5XJ09</accession>
<organism evidence="1 2">
    <name type="scientific">Solanum commersonii</name>
    <name type="common">Commerson's wild potato</name>
    <name type="synonym">Commerson's nightshade</name>
    <dbReference type="NCBI Taxonomy" id="4109"/>
    <lineage>
        <taxon>Eukaryota</taxon>
        <taxon>Viridiplantae</taxon>
        <taxon>Streptophyta</taxon>
        <taxon>Embryophyta</taxon>
        <taxon>Tracheophyta</taxon>
        <taxon>Spermatophyta</taxon>
        <taxon>Magnoliopsida</taxon>
        <taxon>eudicotyledons</taxon>
        <taxon>Gunneridae</taxon>
        <taxon>Pentapetalae</taxon>
        <taxon>asterids</taxon>
        <taxon>lamiids</taxon>
        <taxon>Solanales</taxon>
        <taxon>Solanaceae</taxon>
        <taxon>Solanoideae</taxon>
        <taxon>Solaneae</taxon>
        <taxon>Solanum</taxon>
    </lineage>
</organism>
<dbReference type="OrthoDB" id="1935915at2759"/>
<dbReference type="Proteomes" id="UP000824120">
    <property type="component" value="Chromosome 9"/>
</dbReference>
<evidence type="ECO:0000313" key="1">
    <source>
        <dbReference type="EMBL" id="KAG5587690.1"/>
    </source>
</evidence>
<gene>
    <name evidence="1" type="ORF">H5410_048124</name>
</gene>
<dbReference type="EMBL" id="JACXVP010000009">
    <property type="protein sequence ID" value="KAG5587690.1"/>
    <property type="molecule type" value="Genomic_DNA"/>
</dbReference>
<proteinExistence type="predicted"/>
<comment type="caution">
    <text evidence="1">The sequence shown here is derived from an EMBL/GenBank/DDBJ whole genome shotgun (WGS) entry which is preliminary data.</text>
</comment>
<name>A0A9J5XJ09_SOLCO</name>
<reference evidence="1 2" key="1">
    <citation type="submission" date="2020-09" db="EMBL/GenBank/DDBJ databases">
        <title>De no assembly of potato wild relative species, Solanum commersonii.</title>
        <authorList>
            <person name="Cho K."/>
        </authorList>
    </citation>
    <scope>NUCLEOTIDE SEQUENCE [LARGE SCALE GENOMIC DNA]</scope>
    <source>
        <strain evidence="1">LZ3.2</strain>
        <tissue evidence="1">Leaf</tissue>
    </source>
</reference>
<keyword evidence="2" id="KW-1185">Reference proteome</keyword>
<protein>
    <submittedName>
        <fullName evidence="1">Uncharacterized protein</fullName>
    </submittedName>
</protein>
<dbReference type="AlphaFoldDB" id="A0A9J5XJ09"/>
<sequence length="109" mass="11637">MPEEATTHVCITVFSCLVKGCFNMPNLSITTIHDLTPANPNSPAATLREGITPVVRFSLQTMKLKTTLKINPVTIALNVICFCHGGTYSSLNASSVDSPPLSSSPFLTI</sequence>